<evidence type="ECO:0000313" key="2">
    <source>
        <dbReference type="EMBL" id="RPF29184.1"/>
    </source>
</evidence>
<protein>
    <submittedName>
        <fullName evidence="2">NAD(P)H dehydrogenase (Quinone)</fullName>
    </submittedName>
</protein>
<dbReference type="Pfam" id="PF13460">
    <property type="entry name" value="NAD_binding_10"/>
    <property type="match status" value="1"/>
</dbReference>
<reference evidence="2 3" key="1">
    <citation type="submission" date="2018-11" db="EMBL/GenBank/DDBJ databases">
        <title>Sequencing the genomes of 1000 actinobacteria strains.</title>
        <authorList>
            <person name="Klenk H.-P."/>
        </authorList>
    </citation>
    <scope>NUCLEOTIDE SEQUENCE [LARGE SCALE GENOMIC DNA]</scope>
    <source>
        <strain evidence="2 3">DSM 14418</strain>
    </source>
</reference>
<dbReference type="PANTHER" id="PTHR47129:SF1">
    <property type="entry name" value="NMRA-LIKE DOMAIN-CONTAINING PROTEIN"/>
    <property type="match status" value="1"/>
</dbReference>
<gene>
    <name evidence="2" type="ORF">EDD32_3745</name>
</gene>
<dbReference type="RefSeq" id="WP_123919954.1">
    <property type="nucleotide sequence ID" value="NZ_RKRA01000001.1"/>
</dbReference>
<accession>A0A3N4ZAT4</accession>
<evidence type="ECO:0000313" key="3">
    <source>
        <dbReference type="Proteomes" id="UP000280726"/>
    </source>
</evidence>
<dbReference type="InterPro" id="IPR016040">
    <property type="entry name" value="NAD(P)-bd_dom"/>
</dbReference>
<organism evidence="2 3">
    <name type="scientific">Georgenia muralis</name>
    <dbReference type="NCBI Taxonomy" id="154117"/>
    <lineage>
        <taxon>Bacteria</taxon>
        <taxon>Bacillati</taxon>
        <taxon>Actinomycetota</taxon>
        <taxon>Actinomycetes</taxon>
        <taxon>Micrococcales</taxon>
        <taxon>Bogoriellaceae</taxon>
        <taxon>Georgenia</taxon>
    </lineage>
</organism>
<dbReference type="AlphaFoldDB" id="A0A3N4ZAT4"/>
<evidence type="ECO:0000259" key="1">
    <source>
        <dbReference type="Pfam" id="PF13460"/>
    </source>
</evidence>
<dbReference type="OrthoDB" id="5510591at2"/>
<sequence length="283" mass="28773">MTVFAVTGATGPFGRTAIDQLISRGVEPSDVVAVVRTPERATDLAARGVQVRRGDYDAALDDALAGVDRLLLVSGSEVGRRVPQHRNVVETAGRAGVSRIAYTSVLRAAETPLVIAPDHRATEEILARSGIAHSVLRNTWYTENFTGALAAYTASGAVTHAAGAGRVAAATRADLAEAAAVALMEDDGGDIVRELAGPAFTYAELAAAVSEGTGTSVVERSVSAEELSAALTAAGLDAPTASFLVAVDANIAEGALDGDAAELESLLGRPATTLADAVRAAQG</sequence>
<keyword evidence="3" id="KW-1185">Reference proteome</keyword>
<proteinExistence type="predicted"/>
<dbReference type="SUPFAM" id="SSF51735">
    <property type="entry name" value="NAD(P)-binding Rossmann-fold domains"/>
    <property type="match status" value="1"/>
</dbReference>
<name>A0A3N4ZAT4_9MICO</name>
<dbReference type="InterPro" id="IPR036291">
    <property type="entry name" value="NAD(P)-bd_dom_sf"/>
</dbReference>
<dbReference type="EMBL" id="RKRA01000001">
    <property type="protein sequence ID" value="RPF29184.1"/>
    <property type="molecule type" value="Genomic_DNA"/>
</dbReference>
<comment type="caution">
    <text evidence="2">The sequence shown here is derived from an EMBL/GenBank/DDBJ whole genome shotgun (WGS) entry which is preliminary data.</text>
</comment>
<feature type="domain" description="NAD(P)-binding" evidence="1">
    <location>
        <begin position="8"/>
        <end position="184"/>
    </location>
</feature>
<dbReference type="Gene3D" id="3.40.50.720">
    <property type="entry name" value="NAD(P)-binding Rossmann-like Domain"/>
    <property type="match status" value="1"/>
</dbReference>
<dbReference type="PANTHER" id="PTHR47129">
    <property type="entry name" value="QUINONE OXIDOREDUCTASE 2"/>
    <property type="match status" value="1"/>
</dbReference>
<dbReference type="Proteomes" id="UP000280726">
    <property type="component" value="Unassembled WGS sequence"/>
</dbReference>
<dbReference type="InterPro" id="IPR052718">
    <property type="entry name" value="NmrA-type_oxidoreductase"/>
</dbReference>
<dbReference type="Gene3D" id="3.90.25.10">
    <property type="entry name" value="UDP-galactose 4-epimerase, domain 1"/>
    <property type="match status" value="1"/>
</dbReference>